<dbReference type="EMBL" id="JAEUBE010000199">
    <property type="protein sequence ID" value="KAH3666966.1"/>
    <property type="molecule type" value="Genomic_DNA"/>
</dbReference>
<keyword evidence="2" id="KW-1185">Reference proteome</keyword>
<evidence type="ECO:0000313" key="2">
    <source>
        <dbReference type="Proteomes" id="UP000769157"/>
    </source>
</evidence>
<dbReference type="RefSeq" id="XP_046061922.1">
    <property type="nucleotide sequence ID" value="XM_046204390.1"/>
</dbReference>
<dbReference type="Proteomes" id="UP000769157">
    <property type="component" value="Unassembled WGS sequence"/>
</dbReference>
<evidence type="ECO:0000313" key="1">
    <source>
        <dbReference type="EMBL" id="KAH3666966.1"/>
    </source>
</evidence>
<dbReference type="GeneID" id="70235383"/>
<accession>A0A9P8T6H1</accession>
<gene>
    <name evidence="1" type="ORF">OGAPHI_003416</name>
</gene>
<name>A0A9P8T6H1_9ASCO</name>
<dbReference type="AlphaFoldDB" id="A0A9P8T6H1"/>
<protein>
    <submittedName>
        <fullName evidence="1">Uncharacterized protein</fullName>
    </submittedName>
</protein>
<reference evidence="1" key="2">
    <citation type="submission" date="2021-01" db="EMBL/GenBank/DDBJ databases">
        <authorList>
            <person name="Schikora-Tamarit M.A."/>
        </authorList>
    </citation>
    <scope>NUCLEOTIDE SEQUENCE</scope>
    <source>
        <strain evidence="1">CBS6075</strain>
    </source>
</reference>
<sequence>MFKQSLDISQHINFSGALNFLTTIQLSQEIRSKYPSYELETMNLSLLLTFKSEISLLCAMMLCLGLRLFRISQTFKFASPPPVKSSYPFCLQSIPYIPLAWSSITQIDFPVLKSHTRPMASSPPLAISDPSG</sequence>
<organism evidence="1 2">
    <name type="scientific">Ogataea philodendri</name>
    <dbReference type="NCBI Taxonomy" id="1378263"/>
    <lineage>
        <taxon>Eukaryota</taxon>
        <taxon>Fungi</taxon>
        <taxon>Dikarya</taxon>
        <taxon>Ascomycota</taxon>
        <taxon>Saccharomycotina</taxon>
        <taxon>Pichiomycetes</taxon>
        <taxon>Pichiales</taxon>
        <taxon>Pichiaceae</taxon>
        <taxon>Ogataea</taxon>
    </lineage>
</organism>
<comment type="caution">
    <text evidence="1">The sequence shown here is derived from an EMBL/GenBank/DDBJ whole genome shotgun (WGS) entry which is preliminary data.</text>
</comment>
<proteinExistence type="predicted"/>
<reference evidence="1" key="1">
    <citation type="journal article" date="2021" name="Open Biol.">
        <title>Shared evolutionary footprints suggest mitochondrial oxidative damage underlies multiple complex I losses in fungi.</title>
        <authorList>
            <person name="Schikora-Tamarit M.A."/>
            <person name="Marcet-Houben M."/>
            <person name="Nosek J."/>
            <person name="Gabaldon T."/>
        </authorList>
    </citation>
    <scope>NUCLEOTIDE SEQUENCE</scope>
    <source>
        <strain evidence="1">CBS6075</strain>
    </source>
</reference>